<comment type="caution">
    <text evidence="2">The sequence shown here is derived from an EMBL/GenBank/DDBJ whole genome shotgun (WGS) entry which is preliminary data.</text>
</comment>
<dbReference type="RefSeq" id="WP_247285746.1">
    <property type="nucleotide sequence ID" value="NZ_JAKNRW010000001.1"/>
</dbReference>
<dbReference type="Gene3D" id="2.40.10.220">
    <property type="entry name" value="predicted glycosyltransferase like domains"/>
    <property type="match status" value="1"/>
</dbReference>
<evidence type="ECO:0000313" key="3">
    <source>
        <dbReference type="Proteomes" id="UP001299876"/>
    </source>
</evidence>
<dbReference type="Proteomes" id="UP001299876">
    <property type="component" value="Unassembled WGS sequence"/>
</dbReference>
<dbReference type="SUPFAM" id="SSF141371">
    <property type="entry name" value="PilZ domain-like"/>
    <property type="match status" value="1"/>
</dbReference>
<keyword evidence="3" id="KW-1185">Reference proteome</keyword>
<name>A0ABT0ESK6_9PSED</name>
<dbReference type="Pfam" id="PF07238">
    <property type="entry name" value="PilZ"/>
    <property type="match status" value="1"/>
</dbReference>
<dbReference type="InterPro" id="IPR009875">
    <property type="entry name" value="PilZ_domain"/>
</dbReference>
<organism evidence="2 3">
    <name type="scientific">Pseudomonas violetae</name>
    <dbReference type="NCBI Taxonomy" id="2915813"/>
    <lineage>
        <taxon>Bacteria</taxon>
        <taxon>Pseudomonadati</taxon>
        <taxon>Pseudomonadota</taxon>
        <taxon>Gammaproteobacteria</taxon>
        <taxon>Pseudomonadales</taxon>
        <taxon>Pseudomonadaceae</taxon>
        <taxon>Pseudomonas</taxon>
    </lineage>
</organism>
<sequence length="122" mass="13435">MNASSRRHTRFVIPEEALPSQKIKGKGLLGGLLGWADCRVRDLSIAGALVLTAKKKGIGDPIELRFTQRNGKELQFGGKVVNCGIDHRTGKFQLGISLTEQLPQSPEYAFLHSLSMTFQEAR</sequence>
<evidence type="ECO:0000259" key="1">
    <source>
        <dbReference type="Pfam" id="PF07238"/>
    </source>
</evidence>
<protein>
    <submittedName>
        <fullName evidence="2">PilZ domain-containing protein</fullName>
    </submittedName>
</protein>
<reference evidence="2 3" key="1">
    <citation type="submission" date="2022-02" db="EMBL/GenBank/DDBJ databases">
        <title>Comparative genomics of the first Antarctic Pseudomonas spp. capable of biotransforming 2,4,6-Trinitrotoluene.</title>
        <authorList>
            <person name="Cabrera M.A."/>
            <person name="Marquez S.L."/>
            <person name="Perez-Donoso J.M."/>
        </authorList>
    </citation>
    <scope>NUCLEOTIDE SEQUENCE [LARGE SCALE GENOMIC DNA]</scope>
    <source>
        <strain evidence="2 3">TNT19</strain>
    </source>
</reference>
<dbReference type="EMBL" id="JAKNRW010000001">
    <property type="protein sequence ID" value="MCK1788720.1"/>
    <property type="molecule type" value="Genomic_DNA"/>
</dbReference>
<accession>A0ABT0ESK6</accession>
<feature type="domain" description="PilZ" evidence="1">
    <location>
        <begin position="34"/>
        <end position="99"/>
    </location>
</feature>
<evidence type="ECO:0000313" key="2">
    <source>
        <dbReference type="EMBL" id="MCK1788720.1"/>
    </source>
</evidence>
<proteinExistence type="predicted"/>
<gene>
    <name evidence="2" type="ORF">L9059_00635</name>
</gene>